<evidence type="ECO:0000256" key="9">
    <source>
        <dbReference type="ARBA" id="ARBA00023002"/>
    </source>
</evidence>
<evidence type="ECO:0000259" key="15">
    <source>
        <dbReference type="Pfam" id="PF16654"/>
    </source>
</evidence>
<keyword evidence="13" id="KW-0547">Nucleotide-binding</keyword>
<dbReference type="OrthoDB" id="9779394at2"/>
<dbReference type="Proteomes" id="UP000045545">
    <property type="component" value="Unassembled WGS sequence"/>
</dbReference>
<evidence type="ECO:0000256" key="2">
    <source>
        <dbReference type="ARBA" id="ARBA00007442"/>
    </source>
</evidence>
<dbReference type="Pfam" id="PF16654">
    <property type="entry name" value="DAPDH_C"/>
    <property type="match status" value="1"/>
</dbReference>
<evidence type="ECO:0000313" key="16">
    <source>
        <dbReference type="EMBL" id="CFX43380.1"/>
    </source>
</evidence>
<name>A0A0E4GAE1_9FIRM</name>
<dbReference type="GO" id="GO:0047850">
    <property type="term" value="F:diaminopimelate dehydrogenase activity"/>
    <property type="evidence" value="ECO:0007669"/>
    <property type="project" value="UniProtKB-UniRule"/>
</dbReference>
<gene>
    <name evidence="16" type="ORF">1200</name>
</gene>
<reference evidence="16 17" key="1">
    <citation type="submission" date="2015-03" db="EMBL/GenBank/DDBJ databases">
        <authorList>
            <person name="Murphy D."/>
        </authorList>
    </citation>
    <scope>NUCLEOTIDE SEQUENCE [LARGE SCALE GENOMIC DNA]</scope>
    <source>
        <strain evidence="16 17">OL-4</strain>
    </source>
</reference>
<keyword evidence="7 12" id="KW-0521">NADP</keyword>
<evidence type="ECO:0000256" key="10">
    <source>
        <dbReference type="ARBA" id="ARBA00023154"/>
    </source>
</evidence>
<dbReference type="GO" id="GO:0000166">
    <property type="term" value="F:nucleotide binding"/>
    <property type="evidence" value="ECO:0007669"/>
    <property type="project" value="UniProtKB-KW"/>
</dbReference>
<feature type="binding site" evidence="13">
    <location>
        <begin position="92"/>
        <end position="94"/>
    </location>
    <ligand>
        <name>NADP(+)</name>
        <dbReference type="ChEBI" id="CHEBI:58349"/>
    </ligand>
</feature>
<evidence type="ECO:0000256" key="12">
    <source>
        <dbReference type="PIRNR" id="PIRNR025648"/>
    </source>
</evidence>
<dbReference type="UniPathway" id="UPA00034">
    <property type="reaction ID" value="UER00026"/>
</dbReference>
<dbReference type="STRING" id="690567.1200"/>
<dbReference type="EMBL" id="CGIH01000021">
    <property type="protein sequence ID" value="CFX43380.1"/>
    <property type="molecule type" value="Genomic_DNA"/>
</dbReference>
<keyword evidence="10 12" id="KW-0457">Lysine biosynthesis</keyword>
<evidence type="ECO:0000256" key="3">
    <source>
        <dbReference type="ARBA" id="ARBA00011738"/>
    </source>
</evidence>
<dbReference type="NCBIfam" id="TIGR01921">
    <property type="entry name" value="DAP-DH"/>
    <property type="match status" value="1"/>
</dbReference>
<evidence type="ECO:0000256" key="4">
    <source>
        <dbReference type="ARBA" id="ARBA00012080"/>
    </source>
</evidence>
<keyword evidence="9 12" id="KW-0560">Oxidoreductase</keyword>
<comment type="similarity">
    <text evidence="2 12">Belongs to the diaminopimelate dehydrogenase family.</text>
</comment>
<evidence type="ECO:0000256" key="13">
    <source>
        <dbReference type="PIRSR" id="PIRSR025648-1"/>
    </source>
</evidence>
<feature type="binding site" evidence="13">
    <location>
        <begin position="11"/>
        <end position="14"/>
    </location>
    <ligand>
        <name>NADP(+)</name>
        <dbReference type="ChEBI" id="CHEBI:58349"/>
    </ligand>
</feature>
<feature type="domain" description="Meso-diaminopimelate D-dehydrogenase C-terminal" evidence="15">
    <location>
        <begin position="122"/>
        <end position="177"/>
    </location>
</feature>
<dbReference type="InterPro" id="IPR000683">
    <property type="entry name" value="Gfo/Idh/MocA-like_OxRdtase_N"/>
</dbReference>
<feature type="binding site" evidence="13">
    <location>
        <begin position="121"/>
        <end position="125"/>
    </location>
    <ligand>
        <name>NADP(+)</name>
        <dbReference type="ChEBI" id="CHEBI:58349"/>
    </ligand>
</feature>
<dbReference type="AlphaFoldDB" id="A0A0E4GAE1"/>
<dbReference type="GO" id="GO:0009089">
    <property type="term" value="P:lysine biosynthetic process via diaminopimelate"/>
    <property type="evidence" value="ECO:0007669"/>
    <property type="project" value="UniProtKB-UniRule"/>
</dbReference>
<feature type="binding site" evidence="13">
    <location>
        <position position="255"/>
    </location>
    <ligand>
        <name>substrate</name>
    </ligand>
</feature>
<evidence type="ECO:0000256" key="1">
    <source>
        <dbReference type="ARBA" id="ARBA00004896"/>
    </source>
</evidence>
<comment type="pathway">
    <text evidence="1 12">Amino-acid biosynthesis; L-lysine biosynthesis via DAP pathway; DL-2,6-diaminopimelate from (S)-tetrahydrodipicolinate: step 1/1.</text>
</comment>
<feature type="domain" description="Gfo/Idh/MocA-like oxidoreductase N-terminal" evidence="14">
    <location>
        <begin position="4"/>
        <end position="88"/>
    </location>
</feature>
<dbReference type="Pfam" id="PF01408">
    <property type="entry name" value="GFO_IDH_MocA"/>
    <property type="match status" value="1"/>
</dbReference>
<keyword evidence="6 12" id="KW-0028">Amino-acid biosynthesis</keyword>
<feature type="binding site" evidence="13">
    <location>
        <position position="183"/>
    </location>
    <ligand>
        <name>substrate</name>
    </ligand>
</feature>
<dbReference type="GO" id="GO:0019877">
    <property type="term" value="P:diaminopimelate biosynthetic process"/>
    <property type="evidence" value="ECO:0007669"/>
    <property type="project" value="UniProtKB-UniRule"/>
</dbReference>
<evidence type="ECO:0000259" key="14">
    <source>
        <dbReference type="Pfam" id="PF01408"/>
    </source>
</evidence>
<dbReference type="InterPro" id="IPR032094">
    <property type="entry name" value="Meso-DAP_DH_C"/>
</dbReference>
<dbReference type="Gene3D" id="3.30.360.10">
    <property type="entry name" value="Dihydrodipicolinate Reductase, domain 2"/>
    <property type="match status" value="1"/>
</dbReference>
<evidence type="ECO:0000256" key="11">
    <source>
        <dbReference type="ARBA" id="ARBA00052023"/>
    </source>
</evidence>
<proteinExistence type="inferred from homology"/>
<dbReference type="SUPFAM" id="SSF51735">
    <property type="entry name" value="NAD(P)-binding Rossmann-fold domains"/>
    <property type="match status" value="1"/>
</dbReference>
<evidence type="ECO:0000313" key="17">
    <source>
        <dbReference type="Proteomes" id="UP000045545"/>
    </source>
</evidence>
<evidence type="ECO:0000256" key="6">
    <source>
        <dbReference type="ARBA" id="ARBA00022605"/>
    </source>
</evidence>
<protein>
    <recommendedName>
        <fullName evidence="5 12">Meso-diaminopimelate D-dehydrogenase</fullName>
        <shortName evidence="12">DAPDH</shortName>
        <shortName evidence="12">Meso-DAP dehydrogenase</shortName>
        <ecNumber evidence="4 12">1.4.1.16</ecNumber>
    </recommendedName>
</protein>
<accession>A0A0E4GAE1</accession>
<dbReference type="EC" id="1.4.1.16" evidence="4 12"/>
<evidence type="ECO:0000256" key="7">
    <source>
        <dbReference type="ARBA" id="ARBA00022857"/>
    </source>
</evidence>
<comment type="function">
    <text evidence="12">Catalyzes the reversible NADPH-dependent reductive amination of L-2-amino-6-oxopimelate, the acyclic form of L-tetrahydrodipicolinate, to generate the meso compound, D,L-2,6-diaminopimelate.</text>
</comment>
<keyword evidence="17" id="KW-1185">Reference proteome</keyword>
<dbReference type="SUPFAM" id="SSF55347">
    <property type="entry name" value="Glyceraldehyde-3-phosphate dehydrogenase-like, C-terminal domain"/>
    <property type="match status" value="1"/>
</dbReference>
<organism evidence="16 17">
    <name type="scientific">Syntrophomonas zehnderi OL-4</name>
    <dbReference type="NCBI Taxonomy" id="690567"/>
    <lineage>
        <taxon>Bacteria</taxon>
        <taxon>Bacillati</taxon>
        <taxon>Bacillota</taxon>
        <taxon>Clostridia</taxon>
        <taxon>Eubacteriales</taxon>
        <taxon>Syntrophomonadaceae</taxon>
        <taxon>Syntrophomonas</taxon>
    </lineage>
</organism>
<dbReference type="RefSeq" id="WP_046496603.1">
    <property type="nucleotide sequence ID" value="NZ_CGIH01000021.1"/>
</dbReference>
<sequence>MQKFKVAVLGYGNIGKFAVDAIQASPDMQLEGIVEPAAAYWEARPSALQDYNLVESLEQLPRVDVALLCIPSRAVPETAAQLLAQGINTVDSYDIHGQLSDLRIKLDQVARQNDAVGIISAGWDPGTDSIIRCMFEFMMPRGITYTNFGPGMSMGHSVAAKAISGVKNALSMTIPVGTGVHRRMVYVQLEAGADFNKVSADIKNDPYFANDETIVNQVQDVNQLIDMGHAVSIERKGVSGLTHNQLAGYSMKVNNPALTAQIMVSAARAGLKQKPGAYTIIQIPPIDFLYGDKEEIIRRLV</sequence>
<evidence type="ECO:0000256" key="5">
    <source>
        <dbReference type="ARBA" id="ARBA00021654"/>
    </source>
</evidence>
<evidence type="ECO:0000256" key="8">
    <source>
        <dbReference type="ARBA" id="ARBA00022915"/>
    </source>
</evidence>
<keyword evidence="8 12" id="KW-0220">Diaminopimelate biosynthesis</keyword>
<feature type="binding site" evidence="13">
    <location>
        <position position="229"/>
    </location>
    <ligand>
        <name>substrate</name>
    </ligand>
</feature>
<dbReference type="PIRSF" id="PIRSF025648">
    <property type="entry name" value="DDH"/>
    <property type="match status" value="1"/>
</dbReference>
<dbReference type="Gene3D" id="3.40.50.720">
    <property type="entry name" value="NAD(P)-binding Rossmann-like Domain"/>
    <property type="match status" value="1"/>
</dbReference>
<dbReference type="PANTHER" id="PTHR31873">
    <property type="entry name" value="L-ASPARTATE DEHYDROGENASE-RELATED"/>
    <property type="match status" value="1"/>
</dbReference>
<comment type="subunit">
    <text evidence="3 12">Homodimer.</text>
</comment>
<comment type="catalytic activity">
    <reaction evidence="11 12">
        <text>meso-2,6-diaminopimelate + NADP(+) + H2O = (S)-2-amino-6-oxoheptanedioate + NH4(+) + NADPH + H(+)</text>
        <dbReference type="Rhea" id="RHEA:13561"/>
        <dbReference type="ChEBI" id="CHEBI:15377"/>
        <dbReference type="ChEBI" id="CHEBI:15378"/>
        <dbReference type="ChEBI" id="CHEBI:28938"/>
        <dbReference type="ChEBI" id="CHEBI:57783"/>
        <dbReference type="ChEBI" id="CHEBI:57791"/>
        <dbReference type="ChEBI" id="CHEBI:58349"/>
        <dbReference type="ChEBI" id="CHEBI:58556"/>
        <dbReference type="EC" id="1.4.1.16"/>
    </reaction>
</comment>
<dbReference type="InterPro" id="IPR010190">
    <property type="entry name" value="Diaminopimelate_DH_Ddh"/>
</dbReference>
<dbReference type="PANTHER" id="PTHR31873:SF6">
    <property type="entry name" value="ASPARTATE DEHYDROGENASE DOMAIN-CONTAINING PROTEIN"/>
    <property type="match status" value="1"/>
</dbReference>
<feature type="binding site" evidence="13">
    <location>
        <position position="173"/>
    </location>
    <ligand>
        <name>substrate</name>
    </ligand>
</feature>
<dbReference type="CDD" id="cd02270">
    <property type="entry name" value="meso-DAPDH_N"/>
    <property type="match status" value="1"/>
</dbReference>
<dbReference type="InterPro" id="IPR036291">
    <property type="entry name" value="NAD(P)-bd_dom_sf"/>
</dbReference>
<feature type="binding site" evidence="13">
    <location>
        <begin position="69"/>
        <end position="72"/>
    </location>
    <ligand>
        <name>NADP(+)</name>
        <dbReference type="ChEBI" id="CHEBI:58349"/>
    </ligand>
</feature>